<dbReference type="PROSITE" id="PS51186">
    <property type="entry name" value="GNAT"/>
    <property type="match status" value="1"/>
</dbReference>
<evidence type="ECO:0000313" key="2">
    <source>
        <dbReference type="EMBL" id="RON06760.1"/>
    </source>
</evidence>
<sequence>MATLDDANAISQLILNLADFFLVKPRDEQTEPFLATMNEDSIAKLITTPSFSYWVAFDQSGIKGVIALRDHSHVYHFFVSEAYQRQGIARELWKRAKGHAMLQGGSSRFTVNSSLFAVPVYEALLFQKEGGAVEKNGIAFVPMKHEITPLP</sequence>
<organism evidence="2 3">
    <name type="scientific">Pseudomonas brassicacearum</name>
    <dbReference type="NCBI Taxonomy" id="930166"/>
    <lineage>
        <taxon>Bacteria</taxon>
        <taxon>Pseudomonadati</taxon>
        <taxon>Pseudomonadota</taxon>
        <taxon>Gammaproteobacteria</taxon>
        <taxon>Pseudomonadales</taxon>
        <taxon>Pseudomonadaceae</taxon>
        <taxon>Pseudomonas</taxon>
    </lineage>
</organism>
<dbReference type="InterPro" id="IPR016181">
    <property type="entry name" value="Acyl_CoA_acyltransferase"/>
</dbReference>
<name>A0A423H3E9_9PSED</name>
<dbReference type="Proteomes" id="UP000286071">
    <property type="component" value="Unassembled WGS sequence"/>
</dbReference>
<dbReference type="SUPFAM" id="SSF55729">
    <property type="entry name" value="Acyl-CoA N-acyltransferases (Nat)"/>
    <property type="match status" value="1"/>
</dbReference>
<dbReference type="PANTHER" id="PTHR43451:SF1">
    <property type="entry name" value="ACETYLTRANSFERASE"/>
    <property type="match status" value="1"/>
</dbReference>
<feature type="domain" description="N-acetyltransferase" evidence="1">
    <location>
        <begin position="10"/>
        <end position="148"/>
    </location>
</feature>
<dbReference type="CDD" id="cd04301">
    <property type="entry name" value="NAT_SF"/>
    <property type="match status" value="1"/>
</dbReference>
<dbReference type="InterPro" id="IPR052564">
    <property type="entry name" value="N-acetyltrans/Recomb-assoc"/>
</dbReference>
<dbReference type="GO" id="GO:0016747">
    <property type="term" value="F:acyltransferase activity, transferring groups other than amino-acyl groups"/>
    <property type="evidence" value="ECO:0007669"/>
    <property type="project" value="InterPro"/>
</dbReference>
<dbReference type="PANTHER" id="PTHR43451">
    <property type="entry name" value="ACETYLTRANSFERASE (GNAT) FAMILY PROTEIN"/>
    <property type="match status" value="1"/>
</dbReference>
<dbReference type="InterPro" id="IPR000182">
    <property type="entry name" value="GNAT_dom"/>
</dbReference>
<reference evidence="2 3" key="1">
    <citation type="submission" date="2016-10" db="EMBL/GenBank/DDBJ databases">
        <title>Comparative genome analysis of multiple Pseudomonas spp. focuses on biocontrol and plant growth promoting traits.</title>
        <authorList>
            <person name="Tao X.-Y."/>
            <person name="Taylor C.G."/>
        </authorList>
    </citation>
    <scope>NUCLEOTIDE SEQUENCE [LARGE SCALE GENOMIC DNA]</scope>
    <source>
        <strain evidence="2 3">48H11</strain>
    </source>
</reference>
<evidence type="ECO:0000259" key="1">
    <source>
        <dbReference type="PROSITE" id="PS51186"/>
    </source>
</evidence>
<evidence type="ECO:0000313" key="3">
    <source>
        <dbReference type="Proteomes" id="UP000286071"/>
    </source>
</evidence>
<dbReference type="AlphaFoldDB" id="A0A423H3E9"/>
<comment type="caution">
    <text evidence="2">The sequence shown here is derived from an EMBL/GenBank/DDBJ whole genome shotgun (WGS) entry which is preliminary data.</text>
</comment>
<dbReference type="EMBL" id="MOBJ01000014">
    <property type="protein sequence ID" value="RON06760.1"/>
    <property type="molecule type" value="Genomic_DNA"/>
</dbReference>
<dbReference type="Pfam" id="PF13673">
    <property type="entry name" value="Acetyltransf_10"/>
    <property type="match status" value="1"/>
</dbReference>
<dbReference type="Gene3D" id="3.40.630.30">
    <property type="match status" value="1"/>
</dbReference>
<protein>
    <recommendedName>
        <fullName evidence="1">N-acetyltransferase domain-containing protein</fullName>
    </recommendedName>
</protein>
<proteinExistence type="predicted"/>
<gene>
    <name evidence="2" type="ORF">BK659_20355</name>
</gene>
<accession>A0A423H3E9</accession>